<reference evidence="3" key="1">
    <citation type="submission" date="2017-09" db="EMBL/GenBank/DDBJ databases">
        <title>Genome sequence of Nannocystis excedens DSM 71.</title>
        <authorList>
            <person name="Blom J."/>
        </authorList>
    </citation>
    <scope>NUCLEOTIDE SEQUENCE [LARGE SCALE GENOMIC DNA]</scope>
    <source>
        <strain evidence="3">type strain: E19</strain>
    </source>
</reference>
<dbReference type="Proteomes" id="UP000223606">
    <property type="component" value="Chromosome 1"/>
</dbReference>
<gene>
    <name evidence="2" type="ORF">HDIA_0753</name>
</gene>
<evidence type="ECO:0000313" key="2">
    <source>
        <dbReference type="EMBL" id="SON54294.1"/>
    </source>
</evidence>
<keyword evidence="3" id="KW-1185">Reference proteome</keyword>
<proteinExistence type="predicted"/>
<keyword evidence="1" id="KW-0175">Coiled coil</keyword>
<feature type="coiled-coil region" evidence="1">
    <location>
        <begin position="109"/>
        <end position="136"/>
    </location>
</feature>
<name>A0A2C9D231_9HYPH</name>
<dbReference type="AlphaFoldDB" id="A0A2C9D231"/>
<organism evidence="2 3">
    <name type="scientific">Hartmannibacter diazotrophicus</name>
    <dbReference type="NCBI Taxonomy" id="1482074"/>
    <lineage>
        <taxon>Bacteria</taxon>
        <taxon>Pseudomonadati</taxon>
        <taxon>Pseudomonadota</taxon>
        <taxon>Alphaproteobacteria</taxon>
        <taxon>Hyphomicrobiales</taxon>
        <taxon>Pleomorphomonadaceae</taxon>
        <taxon>Hartmannibacter</taxon>
    </lineage>
</organism>
<sequence length="167" mass="19790">MTQIALPAVKMPRGEMALMLEDIHRVEPVHCYFEQEHPPYRIDNSIPPWTPKPYQTSYMTLLREYQRYWDVLSRKMGAAWSRPFRTGKSEAAFRFYRESDVLLMNSVEKKQLERRLHTLRGELQILRHRRRIAESEIAEVMDSIAVVRRAIHAVELRERGASQLDNP</sequence>
<dbReference type="EMBL" id="LT960614">
    <property type="protein sequence ID" value="SON54294.1"/>
    <property type="molecule type" value="Genomic_DNA"/>
</dbReference>
<dbReference type="KEGG" id="hdi:HDIA_0753"/>
<evidence type="ECO:0000313" key="3">
    <source>
        <dbReference type="Proteomes" id="UP000223606"/>
    </source>
</evidence>
<accession>A0A2C9D231</accession>
<evidence type="ECO:0000256" key="1">
    <source>
        <dbReference type="SAM" id="Coils"/>
    </source>
</evidence>
<protein>
    <submittedName>
        <fullName evidence="2">Uncharacterized protein</fullName>
    </submittedName>
</protein>